<keyword evidence="4" id="KW-0597">Phosphoprotein</keyword>
<organism evidence="11 12">
    <name type="scientific">Alicyclobacillus fastidiosus</name>
    <dbReference type="NCBI Taxonomy" id="392011"/>
    <lineage>
        <taxon>Bacteria</taxon>
        <taxon>Bacillati</taxon>
        <taxon>Bacillota</taxon>
        <taxon>Bacilli</taxon>
        <taxon>Bacillales</taxon>
        <taxon>Alicyclobacillaceae</taxon>
        <taxon>Alicyclobacillus</taxon>
    </lineage>
</organism>
<evidence type="ECO:0000313" key="12">
    <source>
        <dbReference type="Proteomes" id="UP001164761"/>
    </source>
</evidence>
<name>A0ABY6ZBL8_9BACL</name>
<comment type="catalytic activity">
    <reaction evidence="1">
        <text>ATP + protein L-histidine = ADP + protein N-phospho-L-histidine.</text>
        <dbReference type="EC" id="2.7.13.3"/>
    </reaction>
</comment>
<dbReference type="CDD" id="cd00075">
    <property type="entry name" value="HATPase"/>
    <property type="match status" value="1"/>
</dbReference>
<feature type="domain" description="Histidine kinase" evidence="10">
    <location>
        <begin position="1"/>
        <end position="102"/>
    </location>
</feature>
<evidence type="ECO:0000256" key="9">
    <source>
        <dbReference type="ARBA" id="ARBA00023012"/>
    </source>
</evidence>
<protein>
    <recommendedName>
        <fullName evidence="3">histidine kinase</fullName>
        <ecNumber evidence="3">2.7.13.3</ecNumber>
    </recommendedName>
</protein>
<evidence type="ECO:0000256" key="4">
    <source>
        <dbReference type="ARBA" id="ARBA00022553"/>
    </source>
</evidence>
<keyword evidence="8" id="KW-0067">ATP-binding</keyword>
<evidence type="ECO:0000256" key="7">
    <source>
        <dbReference type="ARBA" id="ARBA00022777"/>
    </source>
</evidence>
<evidence type="ECO:0000256" key="6">
    <source>
        <dbReference type="ARBA" id="ARBA00022741"/>
    </source>
</evidence>
<dbReference type="Pfam" id="PF02518">
    <property type="entry name" value="HATPase_c"/>
    <property type="match status" value="1"/>
</dbReference>
<keyword evidence="9" id="KW-0902">Two-component regulatory system</keyword>
<evidence type="ECO:0000259" key="10">
    <source>
        <dbReference type="PROSITE" id="PS50109"/>
    </source>
</evidence>
<dbReference type="InterPro" id="IPR036890">
    <property type="entry name" value="HATPase_C_sf"/>
</dbReference>
<reference evidence="11" key="1">
    <citation type="submission" date="2022-08" db="EMBL/GenBank/DDBJ databases">
        <title>Alicyclobacillus fastidiosus DSM 17978, complete genome.</title>
        <authorList>
            <person name="Wang Q."/>
            <person name="Cai R."/>
            <person name="Wang Z."/>
        </authorList>
    </citation>
    <scope>NUCLEOTIDE SEQUENCE</scope>
    <source>
        <strain evidence="11">DSM 17978</strain>
    </source>
</reference>
<keyword evidence="12" id="KW-1185">Reference proteome</keyword>
<dbReference type="EMBL" id="CP104067">
    <property type="protein sequence ID" value="WAH40232.1"/>
    <property type="molecule type" value="Genomic_DNA"/>
</dbReference>
<dbReference type="SMART" id="SM00387">
    <property type="entry name" value="HATPase_c"/>
    <property type="match status" value="1"/>
</dbReference>
<dbReference type="PANTHER" id="PTHR45453:SF1">
    <property type="entry name" value="PHOSPHATE REGULON SENSOR PROTEIN PHOR"/>
    <property type="match status" value="1"/>
</dbReference>
<evidence type="ECO:0000256" key="3">
    <source>
        <dbReference type="ARBA" id="ARBA00012438"/>
    </source>
</evidence>
<dbReference type="InterPro" id="IPR005467">
    <property type="entry name" value="His_kinase_dom"/>
</dbReference>
<dbReference type="PANTHER" id="PTHR45453">
    <property type="entry name" value="PHOSPHATE REGULON SENSOR PROTEIN PHOR"/>
    <property type="match status" value="1"/>
</dbReference>
<evidence type="ECO:0000256" key="1">
    <source>
        <dbReference type="ARBA" id="ARBA00000085"/>
    </source>
</evidence>
<dbReference type="Gene3D" id="3.30.565.10">
    <property type="entry name" value="Histidine kinase-like ATPase, C-terminal domain"/>
    <property type="match status" value="1"/>
</dbReference>
<proteinExistence type="predicted"/>
<evidence type="ECO:0000313" key="11">
    <source>
        <dbReference type="EMBL" id="WAH40232.1"/>
    </source>
</evidence>
<keyword evidence="6" id="KW-0547">Nucleotide-binding</keyword>
<dbReference type="PROSITE" id="PS50109">
    <property type="entry name" value="HIS_KIN"/>
    <property type="match status" value="1"/>
</dbReference>
<accession>A0ABY6ZBL8</accession>
<dbReference type="SUPFAM" id="SSF55874">
    <property type="entry name" value="ATPase domain of HSP90 chaperone/DNA topoisomerase II/histidine kinase"/>
    <property type="match status" value="1"/>
</dbReference>
<dbReference type="RefSeq" id="WP_268004129.1">
    <property type="nucleotide sequence ID" value="NZ_CP104067.1"/>
</dbReference>
<dbReference type="InterPro" id="IPR003594">
    <property type="entry name" value="HATPase_dom"/>
</dbReference>
<evidence type="ECO:0000256" key="2">
    <source>
        <dbReference type="ARBA" id="ARBA00004370"/>
    </source>
</evidence>
<dbReference type="InterPro" id="IPR050351">
    <property type="entry name" value="BphY/WalK/GraS-like"/>
</dbReference>
<evidence type="ECO:0000256" key="5">
    <source>
        <dbReference type="ARBA" id="ARBA00022679"/>
    </source>
</evidence>
<comment type="subcellular location">
    <subcellularLocation>
        <location evidence="2">Membrane</location>
    </subcellularLocation>
</comment>
<keyword evidence="5" id="KW-0808">Transferase</keyword>
<dbReference type="PRINTS" id="PR00344">
    <property type="entry name" value="BCTRLSENSOR"/>
</dbReference>
<dbReference type="EC" id="2.7.13.3" evidence="3"/>
<gene>
    <name evidence="11" type="ORF">NZD89_17855</name>
</gene>
<dbReference type="GO" id="GO:0016301">
    <property type="term" value="F:kinase activity"/>
    <property type="evidence" value="ECO:0007669"/>
    <property type="project" value="UniProtKB-KW"/>
</dbReference>
<evidence type="ECO:0000256" key="8">
    <source>
        <dbReference type="ARBA" id="ARBA00022840"/>
    </source>
</evidence>
<dbReference type="InterPro" id="IPR004358">
    <property type="entry name" value="Sig_transdc_His_kin-like_C"/>
</dbReference>
<sequence length="102" mass="11081">MNLLDNALRHTPPGGLISVCWYNESERTFVSVRDTGSGFDPRDLNHVFEPLYRGESSRNRTTGGAGLGLTIAKRIFKAHGGDLVAENHPDGGAFLVGWISRG</sequence>
<dbReference type="Proteomes" id="UP001164761">
    <property type="component" value="Chromosome"/>
</dbReference>
<keyword evidence="7 11" id="KW-0418">Kinase</keyword>